<dbReference type="InterPro" id="IPR005693">
    <property type="entry name" value="Mce"/>
</dbReference>
<keyword evidence="2" id="KW-0812">Transmembrane</keyword>
<dbReference type="InterPro" id="IPR001969">
    <property type="entry name" value="Aspartic_peptidase_AS"/>
</dbReference>
<protein>
    <submittedName>
        <fullName evidence="5">MCE family protein</fullName>
    </submittedName>
</protein>
<evidence type="ECO:0000313" key="6">
    <source>
        <dbReference type="Proteomes" id="UP001156389"/>
    </source>
</evidence>
<dbReference type="RefSeq" id="WP_260219727.1">
    <property type="nucleotide sequence ID" value="NZ_JAJAGO010000010.1"/>
</dbReference>
<reference evidence="5 6" key="1">
    <citation type="submission" date="2021-10" db="EMBL/GenBank/DDBJ databases">
        <title>Streptomyces gossypii sp. nov., isolated from soil collected from cotton field.</title>
        <authorList>
            <person name="Ge X."/>
            <person name="Chen X."/>
            <person name="Liu W."/>
        </authorList>
    </citation>
    <scope>NUCLEOTIDE SEQUENCE [LARGE SCALE GENOMIC DNA]</scope>
    <source>
        <strain evidence="5 6">N2-109</strain>
    </source>
</reference>
<evidence type="ECO:0000259" key="4">
    <source>
        <dbReference type="Pfam" id="PF11887"/>
    </source>
</evidence>
<feature type="transmembrane region" description="Helical" evidence="2">
    <location>
        <begin position="12"/>
        <end position="31"/>
    </location>
</feature>
<comment type="caution">
    <text evidence="5">The sequence shown here is derived from an EMBL/GenBank/DDBJ whole genome shotgun (WGS) entry which is preliminary data.</text>
</comment>
<feature type="domain" description="Mammalian cell entry C-terminal" evidence="4">
    <location>
        <begin position="122"/>
        <end position="286"/>
    </location>
</feature>
<proteinExistence type="predicted"/>
<dbReference type="Proteomes" id="UP001156389">
    <property type="component" value="Unassembled WGS sequence"/>
</dbReference>
<sequence length="402" mass="42065">MVTLSTHIRNLTFLVLGAVVLAYIAVQYADLGRYIGMRGYYTVRVELPRTGGLFGNANVTYRGVDIGRVGSVELTDGGVEAEIRIDDSAPPIPADLSAEVASLSAVGEQYLDLAPRTDEGPYLEDGSVVQQQDTATPAPVTDVLTSVNDLAASVPLDSLRVAVDEMGKAFHGQGQNLQVLLDTGSEFIAAADEALPATTLLLTDGETVLRTQNEEAEAIRSFASGAAELAAQLKDSDSDLRRLITQAPQAADQVTALVRENDPAFSVLLANLTTTSELLVTRQRGTEELMVRLPQVIAAGSTATTPDGIRFGMVTTFFEPLPCTSGYGGTTYRNGLDTSPPPSVNTDARCDASPASGQNVRGSRNAPSGGVPEPARAGSLDTGNAGVDDGPRDLSGLLGVED</sequence>
<gene>
    <name evidence="5" type="ORF">LHJ74_21270</name>
</gene>
<evidence type="ECO:0000256" key="2">
    <source>
        <dbReference type="SAM" id="Phobius"/>
    </source>
</evidence>
<dbReference type="PROSITE" id="PS00141">
    <property type="entry name" value="ASP_PROTEASE"/>
    <property type="match status" value="1"/>
</dbReference>
<keyword evidence="2" id="KW-0472">Membrane</keyword>
<accession>A0ABT2JYS1</accession>
<dbReference type="EMBL" id="JAJAGO010000010">
    <property type="protein sequence ID" value="MCT2592404.1"/>
    <property type="molecule type" value="Genomic_DNA"/>
</dbReference>
<feature type="region of interest" description="Disordered" evidence="1">
    <location>
        <begin position="332"/>
        <end position="402"/>
    </location>
</feature>
<evidence type="ECO:0000256" key="1">
    <source>
        <dbReference type="SAM" id="MobiDB-lite"/>
    </source>
</evidence>
<dbReference type="Pfam" id="PF02470">
    <property type="entry name" value="MlaD"/>
    <property type="match status" value="1"/>
</dbReference>
<feature type="compositionally biased region" description="Polar residues" evidence="1">
    <location>
        <begin position="355"/>
        <end position="366"/>
    </location>
</feature>
<dbReference type="InterPro" id="IPR024516">
    <property type="entry name" value="Mce_C"/>
</dbReference>
<dbReference type="Pfam" id="PF11887">
    <property type="entry name" value="Mce4_CUP1"/>
    <property type="match status" value="1"/>
</dbReference>
<dbReference type="PANTHER" id="PTHR33371:SF16">
    <property type="entry name" value="MCE-FAMILY PROTEIN MCE3F"/>
    <property type="match status" value="1"/>
</dbReference>
<organism evidence="5 6">
    <name type="scientific">Streptomyces gossypii</name>
    <dbReference type="NCBI Taxonomy" id="2883101"/>
    <lineage>
        <taxon>Bacteria</taxon>
        <taxon>Bacillati</taxon>
        <taxon>Actinomycetota</taxon>
        <taxon>Actinomycetes</taxon>
        <taxon>Kitasatosporales</taxon>
        <taxon>Streptomycetaceae</taxon>
        <taxon>Streptomyces</taxon>
    </lineage>
</organism>
<evidence type="ECO:0000259" key="3">
    <source>
        <dbReference type="Pfam" id="PF02470"/>
    </source>
</evidence>
<evidence type="ECO:0000313" key="5">
    <source>
        <dbReference type="EMBL" id="MCT2592404.1"/>
    </source>
</evidence>
<keyword evidence="2" id="KW-1133">Transmembrane helix</keyword>
<feature type="domain" description="Mce/MlaD" evidence="3">
    <location>
        <begin position="40"/>
        <end position="115"/>
    </location>
</feature>
<dbReference type="InterPro" id="IPR052336">
    <property type="entry name" value="MlaD_Phospholipid_Transporter"/>
</dbReference>
<keyword evidence="6" id="KW-1185">Reference proteome</keyword>
<dbReference type="NCBIfam" id="TIGR00996">
    <property type="entry name" value="Mtu_fam_mce"/>
    <property type="match status" value="1"/>
</dbReference>
<name>A0ABT2JYS1_9ACTN</name>
<dbReference type="InterPro" id="IPR003399">
    <property type="entry name" value="Mce/MlaD"/>
</dbReference>
<dbReference type="PANTHER" id="PTHR33371">
    <property type="entry name" value="INTERMEMBRANE PHOSPHOLIPID TRANSPORT SYSTEM BINDING PROTEIN MLAD-RELATED"/>
    <property type="match status" value="1"/>
</dbReference>